<keyword evidence="2" id="KW-1185">Reference proteome</keyword>
<dbReference type="AlphaFoldDB" id="A0A1N6KP29"/>
<evidence type="ECO:0000313" key="2">
    <source>
        <dbReference type="Proteomes" id="UP000185151"/>
    </source>
</evidence>
<accession>A0A1N6KP29</accession>
<organism evidence="1 2">
    <name type="scientific">Paraburkholderia phenazinium</name>
    <dbReference type="NCBI Taxonomy" id="60549"/>
    <lineage>
        <taxon>Bacteria</taxon>
        <taxon>Pseudomonadati</taxon>
        <taxon>Pseudomonadota</taxon>
        <taxon>Betaproteobacteria</taxon>
        <taxon>Burkholderiales</taxon>
        <taxon>Burkholderiaceae</taxon>
        <taxon>Paraburkholderia</taxon>
    </lineage>
</organism>
<evidence type="ECO:0000313" key="1">
    <source>
        <dbReference type="EMBL" id="SIO58299.1"/>
    </source>
</evidence>
<gene>
    <name evidence="1" type="ORF">SAMN05444165_4093</name>
</gene>
<sequence>MTVGELIHALRRFGPDDEIAVRTHTGLVTVDDVEPDERERVAAIDIRFSGPLPDEEEYL</sequence>
<dbReference type="EMBL" id="FSRU01000002">
    <property type="protein sequence ID" value="SIO58299.1"/>
    <property type="molecule type" value="Genomic_DNA"/>
</dbReference>
<reference evidence="1 2" key="1">
    <citation type="submission" date="2016-11" db="EMBL/GenBank/DDBJ databases">
        <authorList>
            <person name="Jaros S."/>
            <person name="Januszkiewicz K."/>
            <person name="Wedrychowicz H."/>
        </authorList>
    </citation>
    <scope>NUCLEOTIDE SEQUENCE [LARGE SCALE GENOMIC DNA]</scope>
    <source>
        <strain evidence="1 2">GAS95</strain>
    </source>
</reference>
<dbReference type="Proteomes" id="UP000185151">
    <property type="component" value="Unassembled WGS sequence"/>
</dbReference>
<proteinExistence type="predicted"/>
<protein>
    <submittedName>
        <fullName evidence="1">Uncharacterized protein</fullName>
    </submittedName>
</protein>
<name>A0A1N6KP29_9BURK</name>